<sequence length="1306" mass="146713">MKKRFAKLAAILLSSAMTLTMIPTNFVYAKDVDTTAVQTEATDDRQDESGKITIPDTAESATDKKAETVTEDKDQKDDAKVENKSADKKAAKSKAVEKTTVKKQAKAADDTKDNAKDDGDKKDDDEAVEKVTINSIPVTYADGKMVEDGVTIVFFNSEDGAQSSYTVKNGLIKNIEMVPGVSYKVTLSWNDWDYIEEHDMAYAQDGFVRVAVNKDSKTLLHYDMTEGKITDKIVRKLVIKKYDAKDPVKVTIPSVPVNYTDGKPVENGHVIEVSFAGESSYPDTYTVKNGKIYNVELLANEQYKFGISPDDDEDFWADYEMAYAEDEFVRAGVDENSKTLFYYDTTNNKVTGTPIRQLLVKKYGADDSKPEKVTIPSLQVTYADGKPVEDGHVFAFYNTDDAANDTVSYTTKDGKLSNLKLEAGVPYKVSIDDYEDEDFWTDYELAYAQDGFVRVAATQNSKTLLHYDNETETITKTPVRKLTVKEYGAKDPVKVPYNKDVNVADIDVVYEDGTPVEDGMAFDLINMQTLLDSNNYSTRYTTKDGKLSGVKMKAEVQYKIGFDVANKYWQTHNIVGAYKSDKLMRIYARYDNQAPLYYDYDEGIDADEQVCTKIVVKKLDKKQDPSCIVPASCWMSLLLSDNGYYAEGGLSFKMTRLDTNKSKTVLSREGEVVVMGESYTDYLLTLDENDTYEIDFDTNPLFKQYKELGGIPFQFQQDKAGKTQAVLKGYDVEDIEGRLNYNYLDLKRIDGKENTTGKKFSDDECGDSQEVKTLYAADKVTLKDMKVNEYNESTEKATPLDKDITFVFYNCSTQTIETTVKSHNGVLPDVEMFKDHHYIVYAEDSEYEMPNHYITLSKTGDKPLCYKCNENESSFDLTKRQTALEDPKDAARVNVSLPVYYVDKEGNMNTVPDVNVKLVSPYETVNGVSDAEGNLNVSLMEDYNYMVQVESDKYGVESFPLTVKDKSEYGAGKYTFNHFSCGSVGGIYLVDKGTEHDRDVVMVGSSNNTTVTGLNFGKGSYYINDRVLEDYKVDELEGKDYEVVDIDAINMYRTEISKLAAGDFVITRVVPEGKAVKNVYYIDKNGKLQRLNFTESNGIVTFKMGSISMYNNVIEYKSADETTPDKPNQDKPAKKTAVKSNQVSLSKVRYTYNGKSIKPAVKVTVKGKKLKNGTDYTVKYSSNKKVGRAKAVVTFKGNYTGKITKSFKISPVATSLKSVKAGKKAFKATCKKQTKQVTGYQIQYSVKKGFGSKVKTVTISKNKVTSKTIKNLKKNKKYYVRIRTYKKVGAKNFHSDWSKVKSLKTK</sequence>
<reference evidence="4 5" key="1">
    <citation type="submission" date="2020-08" db="EMBL/GenBank/DDBJ databases">
        <title>Genome public.</title>
        <authorList>
            <person name="Liu C."/>
            <person name="Sun Q."/>
        </authorList>
    </citation>
    <scope>NUCLEOTIDE SEQUENCE [LARGE SCALE GENOMIC DNA]</scope>
    <source>
        <strain evidence="4 5">NSJ-36</strain>
    </source>
</reference>
<protein>
    <recommendedName>
        <fullName evidence="3">Fibronectin type-III domain-containing protein</fullName>
    </recommendedName>
</protein>
<dbReference type="PROSITE" id="PS50853">
    <property type="entry name" value="FN3"/>
    <property type="match status" value="1"/>
</dbReference>
<feature type="chain" id="PRO_5046580210" description="Fibronectin type-III domain-containing protein" evidence="2">
    <location>
        <begin position="30"/>
        <end position="1306"/>
    </location>
</feature>
<dbReference type="Gene3D" id="2.60.40.10">
    <property type="entry name" value="Immunoglobulins"/>
    <property type="match status" value="1"/>
</dbReference>
<dbReference type="InterPro" id="IPR003961">
    <property type="entry name" value="FN3_dom"/>
</dbReference>
<name>A0ABR7ESV8_9FIRM</name>
<dbReference type="Pfam" id="PF00041">
    <property type="entry name" value="fn3"/>
    <property type="match status" value="1"/>
</dbReference>
<evidence type="ECO:0000313" key="4">
    <source>
        <dbReference type="EMBL" id="MBC5664433.1"/>
    </source>
</evidence>
<feature type="compositionally biased region" description="Basic and acidic residues" evidence="1">
    <location>
        <begin position="61"/>
        <end position="124"/>
    </location>
</feature>
<evidence type="ECO:0000256" key="2">
    <source>
        <dbReference type="SAM" id="SignalP"/>
    </source>
</evidence>
<dbReference type="InterPro" id="IPR013783">
    <property type="entry name" value="Ig-like_fold"/>
</dbReference>
<keyword evidence="5" id="KW-1185">Reference proteome</keyword>
<dbReference type="Proteomes" id="UP000647235">
    <property type="component" value="Unassembled WGS sequence"/>
</dbReference>
<evidence type="ECO:0000256" key="1">
    <source>
        <dbReference type="SAM" id="MobiDB-lite"/>
    </source>
</evidence>
<dbReference type="RefSeq" id="WP_186855456.1">
    <property type="nucleotide sequence ID" value="NZ_JACOOY010000004.1"/>
</dbReference>
<feature type="compositionally biased region" description="Basic and acidic residues" evidence="1">
    <location>
        <begin position="1120"/>
        <end position="1133"/>
    </location>
</feature>
<evidence type="ECO:0000313" key="5">
    <source>
        <dbReference type="Proteomes" id="UP000647235"/>
    </source>
</evidence>
<feature type="signal peptide" evidence="2">
    <location>
        <begin position="1"/>
        <end position="29"/>
    </location>
</feature>
<feature type="domain" description="Fibronectin type-III" evidence="3">
    <location>
        <begin position="1210"/>
        <end position="1306"/>
    </location>
</feature>
<dbReference type="EMBL" id="JACOOY010000004">
    <property type="protein sequence ID" value="MBC5664433.1"/>
    <property type="molecule type" value="Genomic_DNA"/>
</dbReference>
<gene>
    <name evidence="4" type="ORF">H8S07_03920</name>
</gene>
<evidence type="ECO:0000259" key="3">
    <source>
        <dbReference type="PROSITE" id="PS50853"/>
    </source>
</evidence>
<feature type="region of interest" description="Disordered" evidence="1">
    <location>
        <begin position="1120"/>
        <end position="1140"/>
    </location>
</feature>
<comment type="caution">
    <text evidence="4">The sequence shown here is derived from an EMBL/GenBank/DDBJ whole genome shotgun (WGS) entry which is preliminary data.</text>
</comment>
<dbReference type="InterPro" id="IPR036116">
    <property type="entry name" value="FN3_sf"/>
</dbReference>
<dbReference type="SUPFAM" id="SSF49265">
    <property type="entry name" value="Fibronectin type III"/>
    <property type="match status" value="1"/>
</dbReference>
<accession>A0ABR7ESV8</accession>
<keyword evidence="2" id="KW-0732">Signal</keyword>
<organism evidence="4 5">
    <name type="scientific">Dorea hominis</name>
    <dbReference type="NCBI Taxonomy" id="2763040"/>
    <lineage>
        <taxon>Bacteria</taxon>
        <taxon>Bacillati</taxon>
        <taxon>Bacillota</taxon>
        <taxon>Clostridia</taxon>
        <taxon>Lachnospirales</taxon>
        <taxon>Lachnospiraceae</taxon>
        <taxon>Dorea</taxon>
    </lineage>
</organism>
<proteinExistence type="predicted"/>
<feature type="region of interest" description="Disordered" evidence="1">
    <location>
        <begin position="36"/>
        <end position="126"/>
    </location>
</feature>